<dbReference type="AlphaFoldDB" id="A0AAE4JUU7"/>
<organism evidence="2 3">
    <name type="scientific">Clostridium sporogenes</name>
    <dbReference type="NCBI Taxonomy" id="1509"/>
    <lineage>
        <taxon>Bacteria</taxon>
        <taxon>Bacillati</taxon>
        <taxon>Bacillota</taxon>
        <taxon>Clostridia</taxon>
        <taxon>Eubacteriales</taxon>
        <taxon>Clostridiaceae</taxon>
        <taxon>Clostridium</taxon>
    </lineage>
</organism>
<sequence length="52" mass="6129">MIFYLYKGVLNVEICERLQKLRKLSNYSQEQLANMISASRQAISKWESGNYI</sequence>
<comment type="caution">
    <text evidence="2">The sequence shown here is derived from an EMBL/GenBank/DDBJ whole genome shotgun (WGS) entry which is preliminary data.</text>
</comment>
<dbReference type="SUPFAM" id="SSF47413">
    <property type="entry name" value="lambda repressor-like DNA-binding domains"/>
    <property type="match status" value="1"/>
</dbReference>
<dbReference type="InterPro" id="IPR001387">
    <property type="entry name" value="Cro/C1-type_HTH"/>
</dbReference>
<dbReference type="InterPro" id="IPR010982">
    <property type="entry name" value="Lambda_DNA-bd_dom_sf"/>
</dbReference>
<dbReference type="RefSeq" id="WP_242850989.1">
    <property type="nucleotide sequence ID" value="NZ_JARUIS010000007.1"/>
</dbReference>
<gene>
    <name evidence="2" type="ORF">P9J83_06780</name>
</gene>
<dbReference type="PROSITE" id="PS50943">
    <property type="entry name" value="HTH_CROC1"/>
    <property type="match status" value="1"/>
</dbReference>
<dbReference type="CDD" id="cd00093">
    <property type="entry name" value="HTH_XRE"/>
    <property type="match status" value="1"/>
</dbReference>
<dbReference type="GO" id="GO:0003677">
    <property type="term" value="F:DNA binding"/>
    <property type="evidence" value="ECO:0007669"/>
    <property type="project" value="InterPro"/>
</dbReference>
<dbReference type="EMBL" id="JARUIS010000007">
    <property type="protein sequence ID" value="MDS1003204.1"/>
    <property type="molecule type" value="Genomic_DNA"/>
</dbReference>
<evidence type="ECO:0000313" key="2">
    <source>
        <dbReference type="EMBL" id="MDS1003204.1"/>
    </source>
</evidence>
<reference evidence="2" key="1">
    <citation type="submission" date="2023-04" db="EMBL/GenBank/DDBJ databases">
        <title>Assessment of the microbiological origin of a defect in Grana Padano cheese.</title>
        <authorList>
            <person name="Zago M."/>
            <person name="Rossetti L."/>
            <person name="Bonvini B."/>
            <person name="Carminati D."/>
            <person name="Giraffa G."/>
        </authorList>
    </citation>
    <scope>NUCLEOTIDE SEQUENCE</scope>
    <source>
        <strain evidence="2">4990</strain>
    </source>
</reference>
<accession>A0AAE4JUU7</accession>
<evidence type="ECO:0000313" key="3">
    <source>
        <dbReference type="Proteomes" id="UP001182303"/>
    </source>
</evidence>
<proteinExistence type="predicted"/>
<evidence type="ECO:0000259" key="1">
    <source>
        <dbReference type="PROSITE" id="PS50943"/>
    </source>
</evidence>
<dbReference type="Pfam" id="PF01381">
    <property type="entry name" value="HTH_3"/>
    <property type="match status" value="1"/>
</dbReference>
<dbReference type="Gene3D" id="1.10.260.40">
    <property type="entry name" value="lambda repressor-like DNA-binding domains"/>
    <property type="match status" value="1"/>
</dbReference>
<name>A0AAE4JUU7_CLOSG</name>
<feature type="domain" description="HTH cro/C1-type" evidence="1">
    <location>
        <begin position="18"/>
        <end position="51"/>
    </location>
</feature>
<protein>
    <submittedName>
        <fullName evidence="2">Helix-turn-helix transcriptional regulator</fullName>
    </submittedName>
</protein>
<dbReference type="Proteomes" id="UP001182303">
    <property type="component" value="Unassembled WGS sequence"/>
</dbReference>